<protein>
    <recommendedName>
        <fullName evidence="2">Ricin B lectin domain-containing protein</fullName>
    </recommendedName>
</protein>
<dbReference type="SMART" id="SM00458">
    <property type="entry name" value="RICIN"/>
    <property type="match status" value="4"/>
</dbReference>
<proteinExistence type="predicted"/>
<dbReference type="EMBL" id="JAEPRB010000325">
    <property type="protein sequence ID" value="KAG2217126.1"/>
    <property type="molecule type" value="Genomic_DNA"/>
</dbReference>
<gene>
    <name evidence="3" type="ORF">INT45_011909</name>
</gene>
<evidence type="ECO:0000313" key="4">
    <source>
        <dbReference type="Proteomes" id="UP000646827"/>
    </source>
</evidence>
<feature type="compositionally biased region" description="Low complexity" evidence="1">
    <location>
        <begin position="180"/>
        <end position="190"/>
    </location>
</feature>
<evidence type="ECO:0000259" key="2">
    <source>
        <dbReference type="SMART" id="SM00458"/>
    </source>
</evidence>
<feature type="region of interest" description="Disordered" evidence="1">
    <location>
        <begin position="154"/>
        <end position="198"/>
    </location>
</feature>
<dbReference type="OrthoDB" id="40579at2759"/>
<evidence type="ECO:0000313" key="3">
    <source>
        <dbReference type="EMBL" id="KAG2217126.1"/>
    </source>
</evidence>
<dbReference type="PROSITE" id="PS50231">
    <property type="entry name" value="RICIN_B_LECTIN"/>
    <property type="match status" value="2"/>
</dbReference>
<feature type="domain" description="Ricin B lectin" evidence="2">
    <location>
        <begin position="341"/>
        <end position="452"/>
    </location>
</feature>
<dbReference type="CDD" id="cd23454">
    <property type="entry name" value="beta-trefoil_Ricin_GllA-1"/>
    <property type="match status" value="2"/>
</dbReference>
<organism evidence="3 4">
    <name type="scientific">Circinella minor</name>
    <dbReference type="NCBI Taxonomy" id="1195481"/>
    <lineage>
        <taxon>Eukaryota</taxon>
        <taxon>Fungi</taxon>
        <taxon>Fungi incertae sedis</taxon>
        <taxon>Mucoromycota</taxon>
        <taxon>Mucoromycotina</taxon>
        <taxon>Mucoromycetes</taxon>
        <taxon>Mucorales</taxon>
        <taxon>Lichtheimiaceae</taxon>
        <taxon>Circinella</taxon>
    </lineage>
</organism>
<evidence type="ECO:0000256" key="1">
    <source>
        <dbReference type="SAM" id="MobiDB-lite"/>
    </source>
</evidence>
<feature type="non-terminal residue" evidence="3">
    <location>
        <position position="1"/>
    </location>
</feature>
<sequence>WFFIKNQNGYVLSASHGAAGANIVIATLRTDEPAAQLWRHDNGLLINKESGLSMEVAKGNLKSGSEIVQQAGAADKARTQHFIISKDGHICLKEKPNLVLGFKESFFSRREGLHVHLQTADKRSREQHWNFVLPVVKSSSTSSVAAQVKRSASSSTVSSSVAGKPLSKGVSQIKEDDARSTVSASTTTSSLDQEDGHVPSGTFPDTPFFLKAHQTGLYISAEATSMNQVGGRLVVDSLRKSDYDSQLWTFDKTTGHILNKHSGFALSFESLKDDGYACQTKRVDSDKNQIWSLSSLTHELHLKHDSNWVLGLKESWFGSSSRREGAHLHIQKKVSGKNLDTQKFSVVLPVFKKRVVESTSEQHGTFPDGWFFIKNQSTGAILTTSGELGIITSKLDTSNYSRQLWRYKNGFLTNKASGKVLDVRGGSLESGAGICQYDQKRRSYQNQQWALTVEGFIHVQSHGSLVLTNQTSSGKISLADKLSVEHKEQRWNFVLPVFKKKSGSRAVTSKSTKTKVVSYRYAQYPSGWFFIRSLITKSTKESPLVLTANGESVTMTALDKEHWQTQLWTYSSGVLVNYASQLAIDVNSVVEGANLTLAKQETTPRSQRWTLSIDGYLVNGFEPSLVLTPQADGENYKLALSKHTSFKEEHRWGLLIPEFIVRERVQILIRWSVAMLQEWRKSGQDTVIKTVSRTAAWPEDEFFITTNDGYALAPKKAETDSEIALLKVDENADAELFKWKFDGGYLEHCLTGLVLHANGK</sequence>
<reference evidence="3 4" key="1">
    <citation type="submission" date="2020-12" db="EMBL/GenBank/DDBJ databases">
        <title>Metabolic potential, ecology and presence of endohyphal bacteria is reflected in genomic diversity of Mucoromycotina.</title>
        <authorList>
            <person name="Muszewska A."/>
            <person name="Okrasinska A."/>
            <person name="Steczkiewicz K."/>
            <person name="Drgas O."/>
            <person name="Orlowska M."/>
            <person name="Perlinska-Lenart U."/>
            <person name="Aleksandrzak-Piekarczyk T."/>
            <person name="Szatraj K."/>
            <person name="Zielenkiewicz U."/>
            <person name="Pilsyk S."/>
            <person name="Malc E."/>
            <person name="Mieczkowski P."/>
            <person name="Kruszewska J.S."/>
            <person name="Biernat P."/>
            <person name="Pawlowska J."/>
        </authorList>
    </citation>
    <scope>NUCLEOTIDE SEQUENCE [LARGE SCALE GENOMIC DNA]</scope>
    <source>
        <strain evidence="3 4">CBS 142.35</strain>
    </source>
</reference>
<feature type="domain" description="Ricin B lectin" evidence="2">
    <location>
        <begin position="206"/>
        <end position="331"/>
    </location>
</feature>
<feature type="domain" description="Ricin B lectin" evidence="2">
    <location>
        <begin position="1"/>
        <end position="132"/>
    </location>
</feature>
<dbReference type="Gene3D" id="2.80.10.50">
    <property type="match status" value="4"/>
</dbReference>
<dbReference type="Pfam" id="PF00652">
    <property type="entry name" value="Ricin_B_lectin"/>
    <property type="match status" value="1"/>
</dbReference>
<name>A0A8H7RWG5_9FUNG</name>
<dbReference type="InterPro" id="IPR035992">
    <property type="entry name" value="Ricin_B-like_lectins"/>
</dbReference>
<dbReference type="InterPro" id="IPR000772">
    <property type="entry name" value="Ricin_B_lectin"/>
</dbReference>
<dbReference type="AlphaFoldDB" id="A0A8H7RWG5"/>
<dbReference type="Proteomes" id="UP000646827">
    <property type="component" value="Unassembled WGS sequence"/>
</dbReference>
<feature type="domain" description="Ricin B lectin" evidence="2">
    <location>
        <begin position="532"/>
        <end position="655"/>
    </location>
</feature>
<comment type="caution">
    <text evidence="3">The sequence shown here is derived from an EMBL/GenBank/DDBJ whole genome shotgun (WGS) entry which is preliminary data.</text>
</comment>
<accession>A0A8H7RWG5</accession>
<dbReference type="SUPFAM" id="SSF50370">
    <property type="entry name" value="Ricin B-like lectins"/>
    <property type="match status" value="4"/>
</dbReference>
<keyword evidence="4" id="KW-1185">Reference proteome</keyword>